<reference evidence="15 16" key="1">
    <citation type="submission" date="2018-06" db="EMBL/GenBank/DDBJ databases">
        <title>Complete genome of Desulfovibrio marinus P48SEP.</title>
        <authorList>
            <person name="Crispim J.S."/>
            <person name="Vidigal P.M.P."/>
            <person name="Silva L.C.F."/>
            <person name="Araujo L.C."/>
            <person name="Laguardia C.N."/>
            <person name="Dias R.S."/>
            <person name="Sousa M.P."/>
            <person name="Paula S.O."/>
            <person name="Silva C."/>
        </authorList>
    </citation>
    <scope>NUCLEOTIDE SEQUENCE [LARGE SCALE GENOMIC DNA]</scope>
    <source>
        <strain evidence="15 16">P48SEP</strain>
    </source>
</reference>
<evidence type="ECO:0000256" key="4">
    <source>
        <dbReference type="ARBA" id="ARBA00022692"/>
    </source>
</evidence>
<dbReference type="InterPro" id="IPR001433">
    <property type="entry name" value="OxRdtase_FAD/NAD-bd"/>
</dbReference>
<evidence type="ECO:0000313" key="15">
    <source>
        <dbReference type="EMBL" id="TVM34554.1"/>
    </source>
</evidence>
<evidence type="ECO:0000256" key="12">
    <source>
        <dbReference type="ARBA" id="ARBA00023136"/>
    </source>
</evidence>
<keyword evidence="6" id="KW-0479">Metal-binding</keyword>
<keyword evidence="7" id="KW-0274">FAD</keyword>
<feature type="transmembrane region" description="Helical" evidence="13">
    <location>
        <begin position="130"/>
        <end position="149"/>
    </location>
</feature>
<evidence type="ECO:0000256" key="10">
    <source>
        <dbReference type="ARBA" id="ARBA00023004"/>
    </source>
</evidence>
<keyword evidence="11" id="KW-0411">Iron-sulfur</keyword>
<dbReference type="Proteomes" id="UP000434052">
    <property type="component" value="Unassembled WGS sequence"/>
</dbReference>
<keyword evidence="12 13" id="KW-0472">Membrane</keyword>
<evidence type="ECO:0000256" key="13">
    <source>
        <dbReference type="SAM" id="Phobius"/>
    </source>
</evidence>
<evidence type="ECO:0000313" key="16">
    <source>
        <dbReference type="Proteomes" id="UP000434052"/>
    </source>
</evidence>
<dbReference type="GO" id="GO:0051537">
    <property type="term" value="F:2 iron, 2 sulfur cluster binding"/>
    <property type="evidence" value="ECO:0007669"/>
    <property type="project" value="UniProtKB-KW"/>
</dbReference>
<dbReference type="GO" id="GO:0016020">
    <property type="term" value="C:membrane"/>
    <property type="evidence" value="ECO:0007669"/>
    <property type="project" value="UniProtKB-SubCell"/>
</dbReference>
<dbReference type="Pfam" id="PF01794">
    <property type="entry name" value="Ferric_reduct"/>
    <property type="match status" value="1"/>
</dbReference>
<dbReference type="SUPFAM" id="SSF52343">
    <property type="entry name" value="Ferredoxin reductase-like, C-terminal NADP-linked domain"/>
    <property type="match status" value="1"/>
</dbReference>
<dbReference type="Pfam" id="PF00175">
    <property type="entry name" value="NAD_binding_1"/>
    <property type="match status" value="1"/>
</dbReference>
<dbReference type="Gene3D" id="2.40.30.10">
    <property type="entry name" value="Translation factors"/>
    <property type="match status" value="1"/>
</dbReference>
<gene>
    <name evidence="15" type="ORF">DQK91_08245</name>
</gene>
<keyword evidence="10" id="KW-0408">Iron</keyword>
<evidence type="ECO:0000256" key="9">
    <source>
        <dbReference type="ARBA" id="ARBA00023002"/>
    </source>
</evidence>
<evidence type="ECO:0000256" key="3">
    <source>
        <dbReference type="ARBA" id="ARBA00022630"/>
    </source>
</evidence>
<comment type="caution">
    <text evidence="15">The sequence shown here is derived from an EMBL/GenBank/DDBJ whole genome shotgun (WGS) entry which is preliminary data.</text>
</comment>
<dbReference type="GO" id="GO:0050660">
    <property type="term" value="F:flavin adenine dinucleotide binding"/>
    <property type="evidence" value="ECO:0007669"/>
    <property type="project" value="TreeGrafter"/>
</dbReference>
<dbReference type="Gene3D" id="3.40.50.80">
    <property type="entry name" value="Nucleotide-binding domain of ferredoxin-NADP reductase (FNR) module"/>
    <property type="match status" value="1"/>
</dbReference>
<dbReference type="AlphaFoldDB" id="A0A6P1ZHQ6"/>
<dbReference type="RefSeq" id="WP_144304875.1">
    <property type="nucleotide sequence ID" value="NZ_QMIF01000004.1"/>
</dbReference>
<dbReference type="InterPro" id="IPR017938">
    <property type="entry name" value="Riboflavin_synthase-like_b-brl"/>
</dbReference>
<sequence>MSMKTTMAPAVRAPLAVLVVLVIYIAPLAFGASELMEHLPKLLEGGSAREWSHSIGLSLALAALAYLLIQAVLALRLSVLDRILSHNLVMIHHRRVAVLAVILATLHPLCMFLFERVTKTGIHLADEWPLLVGAMALTTLWFTAAVALYRKFLELPFHTWWLGHRLGVSTLIVLVGVHKIFVTGEYTEAGDLAGTIAIVLFFLGVLAYNEIVKPARLSRRTYTVSEVTSPGAETHEIVLDPPSGTSLDHAPGQFAFLTFRSARLPREEHPFTIASSPQDDGRLRFTIRCSGDFTSGLGQLLPGDSCLVDGPYGLFTSKAHDPDGARPLVLIAGGVGITPMLSMLRAMHADADKAQDGRRVLCIWSNRTAGDVVHREEFAAFVRDMPHLRLVHVLTRAQKPDGEDLPGEVRYGRIDTELVSELAGPMLKKGDASAPPLAYICGPAPMMAAMRQALKDAGMAGRDIHTEEFSI</sequence>
<feature type="domain" description="FAD-binding FR-type" evidence="14">
    <location>
        <begin position="217"/>
        <end position="318"/>
    </location>
</feature>
<evidence type="ECO:0000259" key="14">
    <source>
        <dbReference type="PROSITE" id="PS51384"/>
    </source>
</evidence>
<comment type="subcellular location">
    <subcellularLocation>
        <location evidence="2">Membrane</location>
        <topology evidence="2">Multi-pass membrane protein</topology>
    </subcellularLocation>
</comment>
<dbReference type="EMBL" id="QMIF01000004">
    <property type="protein sequence ID" value="TVM34554.1"/>
    <property type="molecule type" value="Genomic_DNA"/>
</dbReference>
<dbReference type="InterPro" id="IPR013130">
    <property type="entry name" value="Fe3_Rdtase_TM_dom"/>
</dbReference>
<comment type="cofactor">
    <cofactor evidence="1">
        <name>FAD</name>
        <dbReference type="ChEBI" id="CHEBI:57692"/>
    </cofactor>
</comment>
<dbReference type="OrthoDB" id="9786134at2"/>
<name>A0A6P1ZHQ6_9BACT</name>
<keyword evidence="5" id="KW-0001">2Fe-2S</keyword>
<dbReference type="InterPro" id="IPR050415">
    <property type="entry name" value="MRET"/>
</dbReference>
<dbReference type="SUPFAM" id="SSF63380">
    <property type="entry name" value="Riboflavin synthase domain-like"/>
    <property type="match status" value="1"/>
</dbReference>
<dbReference type="Pfam" id="PF08022">
    <property type="entry name" value="FAD_binding_8"/>
    <property type="match status" value="1"/>
</dbReference>
<evidence type="ECO:0000256" key="1">
    <source>
        <dbReference type="ARBA" id="ARBA00001974"/>
    </source>
</evidence>
<dbReference type="InterPro" id="IPR039261">
    <property type="entry name" value="FNR_nucleotide-bd"/>
</dbReference>
<evidence type="ECO:0000256" key="5">
    <source>
        <dbReference type="ARBA" id="ARBA00022714"/>
    </source>
</evidence>
<dbReference type="GO" id="GO:0016491">
    <property type="term" value="F:oxidoreductase activity"/>
    <property type="evidence" value="ECO:0007669"/>
    <property type="project" value="UniProtKB-KW"/>
</dbReference>
<proteinExistence type="predicted"/>
<feature type="transmembrane region" description="Helical" evidence="13">
    <location>
        <begin position="96"/>
        <end position="114"/>
    </location>
</feature>
<keyword evidence="9" id="KW-0560">Oxidoreductase</keyword>
<keyword evidence="4 13" id="KW-0812">Transmembrane</keyword>
<dbReference type="PRINTS" id="PR00406">
    <property type="entry name" value="CYTB5RDTASE"/>
</dbReference>
<feature type="transmembrane region" description="Helical" evidence="13">
    <location>
        <begin position="161"/>
        <end position="181"/>
    </location>
</feature>
<keyword evidence="8 13" id="KW-1133">Transmembrane helix</keyword>
<feature type="transmembrane region" description="Helical" evidence="13">
    <location>
        <begin position="55"/>
        <end position="75"/>
    </location>
</feature>
<evidence type="ECO:0000256" key="8">
    <source>
        <dbReference type="ARBA" id="ARBA00022989"/>
    </source>
</evidence>
<organism evidence="15 16">
    <name type="scientific">Oceanidesulfovibrio marinus</name>
    <dbReference type="NCBI Taxonomy" id="370038"/>
    <lineage>
        <taxon>Bacteria</taxon>
        <taxon>Pseudomonadati</taxon>
        <taxon>Thermodesulfobacteriota</taxon>
        <taxon>Desulfovibrionia</taxon>
        <taxon>Desulfovibrionales</taxon>
        <taxon>Desulfovibrionaceae</taxon>
        <taxon>Oceanidesulfovibrio</taxon>
    </lineage>
</organism>
<accession>A0A6P1ZHQ6</accession>
<evidence type="ECO:0000256" key="2">
    <source>
        <dbReference type="ARBA" id="ARBA00004141"/>
    </source>
</evidence>
<dbReference type="InterPro" id="IPR013112">
    <property type="entry name" value="FAD-bd_8"/>
</dbReference>
<dbReference type="PROSITE" id="PS51384">
    <property type="entry name" value="FAD_FR"/>
    <property type="match status" value="1"/>
</dbReference>
<evidence type="ECO:0000256" key="6">
    <source>
        <dbReference type="ARBA" id="ARBA00022723"/>
    </source>
</evidence>
<dbReference type="GO" id="GO:0046872">
    <property type="term" value="F:metal ion binding"/>
    <property type="evidence" value="ECO:0007669"/>
    <property type="project" value="UniProtKB-KW"/>
</dbReference>
<keyword evidence="3" id="KW-0285">Flavoprotein</keyword>
<feature type="transmembrane region" description="Helical" evidence="13">
    <location>
        <begin position="193"/>
        <end position="212"/>
    </location>
</feature>
<dbReference type="PANTHER" id="PTHR47354">
    <property type="entry name" value="NADH OXIDOREDUCTASE HCR"/>
    <property type="match status" value="1"/>
</dbReference>
<protein>
    <recommendedName>
        <fullName evidence="14">FAD-binding FR-type domain-containing protein</fullName>
    </recommendedName>
</protein>
<evidence type="ECO:0000256" key="7">
    <source>
        <dbReference type="ARBA" id="ARBA00022827"/>
    </source>
</evidence>
<dbReference type="PANTHER" id="PTHR47354:SF8">
    <property type="entry name" value="1,2-PHENYLACETYL-COA EPOXIDASE, SUBUNIT E"/>
    <property type="match status" value="1"/>
</dbReference>
<evidence type="ECO:0000256" key="11">
    <source>
        <dbReference type="ARBA" id="ARBA00023014"/>
    </source>
</evidence>
<dbReference type="InterPro" id="IPR017927">
    <property type="entry name" value="FAD-bd_FR_type"/>
</dbReference>
<dbReference type="CDD" id="cd06198">
    <property type="entry name" value="FNR_like_3"/>
    <property type="match status" value="1"/>
</dbReference>